<dbReference type="EMBL" id="LN899824">
    <property type="protein sequence ID" value="CUV27142.1"/>
    <property type="molecule type" value="Genomic_DNA"/>
</dbReference>
<organism evidence="2">
    <name type="scientific">Ralstonia solanacearum</name>
    <name type="common">Pseudomonas solanacearum</name>
    <dbReference type="NCBI Taxonomy" id="305"/>
    <lineage>
        <taxon>Bacteria</taxon>
        <taxon>Pseudomonadati</taxon>
        <taxon>Pseudomonadota</taxon>
        <taxon>Betaproteobacteria</taxon>
        <taxon>Burkholderiales</taxon>
        <taxon>Burkholderiaceae</taxon>
        <taxon>Ralstonia</taxon>
        <taxon>Ralstonia solanacearum species complex</taxon>
    </lineage>
</organism>
<evidence type="ECO:0000313" key="2">
    <source>
        <dbReference type="EMBL" id="CUV27142.1"/>
    </source>
</evidence>
<evidence type="ECO:0000256" key="1">
    <source>
        <dbReference type="SAM" id="MobiDB-lite"/>
    </source>
</evidence>
<feature type="region of interest" description="Disordered" evidence="1">
    <location>
        <begin position="1"/>
        <end position="21"/>
    </location>
</feature>
<reference evidence="2" key="1">
    <citation type="submission" date="2015-10" db="EMBL/GenBank/DDBJ databases">
        <authorList>
            <person name="Gilbert D.G."/>
        </authorList>
    </citation>
    <scope>NUCLEOTIDE SEQUENCE</scope>
    <source>
        <strain evidence="2">Phyl III-seqv23</strain>
    </source>
</reference>
<name>A0A0S4UYN5_RALSL</name>
<dbReference type="AlphaFoldDB" id="A0A0S4UYN5"/>
<sequence>MSRASVSYGRRGRQSAANTGIRQTASTYGKAGFGTYSENAGGHINVESDAERFVAQLLTIDPHVRAFWPQPFSVDLIGQRVLFTRDAVREAWHKHRDVPGVKFYTVDFSIDWLDRLHHAVEVRAEWFEGDEVYWEKVARARFILAASSYPLHTMVLRSNTVHPVRMNSRVLKQATYQARTYMTDELVERVMQRYEEGSVSVPTLCSDLQLPPGLIPVLLVSGVLAGDLAHRAICGTLELSLAYGDLCRLCLLEGVEA</sequence>
<gene>
    <name evidence="2" type="ORF">RUN1985_v1_30057</name>
</gene>
<proteinExistence type="predicted"/>
<accession>A0A0S4UYN5</accession>
<protein>
    <submittedName>
        <fullName evidence="2">Uncharacterized protein</fullName>
    </submittedName>
</protein>